<dbReference type="InterPro" id="IPR018087">
    <property type="entry name" value="Glyco_hydro_5_CS"/>
</dbReference>
<dbReference type="InterPro" id="IPR003476">
    <property type="entry name" value="Glyco_hydro_42"/>
</dbReference>
<feature type="domain" description="Beta-galactosidase trimerisation" evidence="9">
    <location>
        <begin position="407"/>
        <end position="612"/>
    </location>
</feature>
<evidence type="ECO:0000256" key="7">
    <source>
        <dbReference type="ARBA" id="ARBA00023295"/>
    </source>
</evidence>
<dbReference type="GO" id="GO:0046872">
    <property type="term" value="F:metal ion binding"/>
    <property type="evidence" value="ECO:0007669"/>
    <property type="project" value="UniProtKB-KW"/>
</dbReference>
<evidence type="ECO:0000256" key="2">
    <source>
        <dbReference type="ARBA" id="ARBA00005940"/>
    </source>
</evidence>
<dbReference type="SUPFAM" id="SSF51445">
    <property type="entry name" value="(Trans)glycosidases"/>
    <property type="match status" value="1"/>
</dbReference>
<keyword evidence="6" id="KW-0862">Zinc</keyword>
<sequence length="693" mass="79605">MRGVLLLGAAHYPELWTSEVFAKDLELMKRIGLNVVRVAEFTWSLLEPIEGRYDFVWLHELVDSYGRNGIRVVLGTPTATPPPWLVKKYPDVLPVDFNGVPARYGVRREYCPNNPVYRTLTERIVRRLASEFRDDGNVIGFQIDNEVHWGEASSWRYCYCPYCIARFREYLRARYGDIDTLNKAMGTLVWSHRFTDFDEITPPKPPFDLYNRSLTIEWLRFRSLSWVEYVRFQASILKEVAPDKFVTTNLMGLYPEIDYYELCRDLDVCSTDVYPKFGADTYDPAFIALIYDATRNMSRNRRFIVMELQAGATDGYGYVSPEGIGVFKLGVSPEPGEIRKWVYQAVAHGAEGVLFWNWRTNCIGKEQFWHGILDHDGIPRRRFNEVEKVFSELYRIGKAVDGTSVEAKTAVLLSYDSLWAADVIERGYYSHSYVGELIKAYKALWLNRVEVDVIPPNSTFESYGVIVAPFLYLADGGLVDRLREFVYRGGVLLLTPRAFTKDEYNRVRIDDTKIQELTGVKIKEYTRLPADSEALVKFTEWSPIMHGMTVRGSSWLEVYEPVTANPIAYTKWSWLSDEPIVTLNTYGKGETIAIGTVLPQDVLTNLVKEILVFKNIAPIIHEDDYDPSIEYYARVMGTGKLIFIINHGATDRKAKFELKNITEVTDLLTDKKIEPGKIELPLRAHDVKILSVK</sequence>
<dbReference type="PIRSF" id="PIRSF001084">
    <property type="entry name" value="B-galactosidase"/>
    <property type="match status" value="1"/>
</dbReference>
<evidence type="ECO:0000256" key="4">
    <source>
        <dbReference type="ARBA" id="ARBA00022723"/>
    </source>
</evidence>
<comment type="caution">
    <text evidence="10">The sequence shown here is derived from an EMBL/GenBank/DDBJ whole genome shotgun (WGS) entry which is preliminary data.</text>
</comment>
<dbReference type="Gene3D" id="3.20.20.80">
    <property type="entry name" value="Glycosidases"/>
    <property type="match status" value="1"/>
</dbReference>
<dbReference type="PANTHER" id="PTHR36447">
    <property type="entry name" value="BETA-GALACTOSIDASE GANA"/>
    <property type="match status" value="1"/>
</dbReference>
<dbReference type="InterPro" id="IPR017853">
    <property type="entry name" value="GH"/>
</dbReference>
<comment type="catalytic activity">
    <reaction evidence="1">
        <text>Hydrolysis of terminal non-reducing beta-D-galactose residues in beta-D-galactosides.</text>
        <dbReference type="EC" id="3.2.1.23"/>
    </reaction>
</comment>
<protein>
    <recommendedName>
        <fullName evidence="3">beta-galactosidase</fullName>
        <ecNumber evidence="3">3.2.1.23</ecNumber>
    </recommendedName>
</protein>
<dbReference type="GO" id="GO:0009341">
    <property type="term" value="C:beta-galactosidase complex"/>
    <property type="evidence" value="ECO:0007669"/>
    <property type="project" value="InterPro"/>
</dbReference>
<comment type="similarity">
    <text evidence="2">Belongs to the glycosyl hydrolase 42 family.</text>
</comment>
<dbReference type="Pfam" id="PF02449">
    <property type="entry name" value="Glyco_hydro_42"/>
    <property type="match status" value="1"/>
</dbReference>
<dbReference type="CDD" id="cd03143">
    <property type="entry name" value="A4_beta-galactosidase_middle_domain"/>
    <property type="match status" value="1"/>
</dbReference>
<dbReference type="Pfam" id="PF08532">
    <property type="entry name" value="Glyco_hydro_42M"/>
    <property type="match status" value="1"/>
</dbReference>
<dbReference type="EMBL" id="DTAI01000157">
    <property type="protein sequence ID" value="HGN36981.1"/>
    <property type="molecule type" value="Genomic_DNA"/>
</dbReference>
<evidence type="ECO:0000256" key="6">
    <source>
        <dbReference type="ARBA" id="ARBA00022833"/>
    </source>
</evidence>
<gene>
    <name evidence="10" type="ORF">ENT87_05485</name>
</gene>
<evidence type="ECO:0000256" key="5">
    <source>
        <dbReference type="ARBA" id="ARBA00022801"/>
    </source>
</evidence>
<name>A0A7J3I8N6_9CREN</name>
<dbReference type="InterPro" id="IPR013780">
    <property type="entry name" value="Glyco_hydro_b"/>
</dbReference>
<organism evidence="10">
    <name type="scientific">Ignisphaera aggregans</name>
    <dbReference type="NCBI Taxonomy" id="334771"/>
    <lineage>
        <taxon>Archaea</taxon>
        <taxon>Thermoproteota</taxon>
        <taxon>Thermoprotei</taxon>
        <taxon>Desulfurococcales</taxon>
        <taxon>Desulfurococcaceae</taxon>
        <taxon>Ignisphaera</taxon>
    </lineage>
</organism>
<dbReference type="SUPFAM" id="SSF52317">
    <property type="entry name" value="Class I glutamine amidotransferase-like"/>
    <property type="match status" value="1"/>
</dbReference>
<dbReference type="EC" id="3.2.1.23" evidence="3"/>
<proteinExistence type="inferred from homology"/>
<evidence type="ECO:0000259" key="9">
    <source>
        <dbReference type="Pfam" id="PF08532"/>
    </source>
</evidence>
<dbReference type="GO" id="GO:0005975">
    <property type="term" value="P:carbohydrate metabolic process"/>
    <property type="evidence" value="ECO:0007669"/>
    <property type="project" value="InterPro"/>
</dbReference>
<dbReference type="AlphaFoldDB" id="A0A7J3I8N6"/>
<evidence type="ECO:0000256" key="1">
    <source>
        <dbReference type="ARBA" id="ARBA00001412"/>
    </source>
</evidence>
<reference evidence="10" key="1">
    <citation type="journal article" date="2020" name="mSystems">
        <title>Genome- and Community-Level Interaction Insights into Carbon Utilization and Element Cycling Functions of Hydrothermarchaeota in Hydrothermal Sediment.</title>
        <authorList>
            <person name="Zhou Z."/>
            <person name="Liu Y."/>
            <person name="Xu W."/>
            <person name="Pan J."/>
            <person name="Luo Z.H."/>
            <person name="Li M."/>
        </authorList>
    </citation>
    <scope>NUCLEOTIDE SEQUENCE [LARGE SCALE GENOMIC DNA]</scope>
    <source>
        <strain evidence="10">SpSt-618</strain>
    </source>
</reference>
<accession>A0A7J3I8N6</accession>
<dbReference type="InterPro" id="IPR029062">
    <property type="entry name" value="Class_I_gatase-like"/>
</dbReference>
<feature type="domain" description="Glycoside hydrolase family 42 N-terminal" evidence="8">
    <location>
        <begin position="11"/>
        <end position="394"/>
    </location>
</feature>
<evidence type="ECO:0000313" key="10">
    <source>
        <dbReference type="EMBL" id="HGN36981.1"/>
    </source>
</evidence>
<keyword evidence="5" id="KW-0378">Hydrolase</keyword>
<evidence type="ECO:0000259" key="8">
    <source>
        <dbReference type="Pfam" id="PF02449"/>
    </source>
</evidence>
<dbReference type="GO" id="GO:0004565">
    <property type="term" value="F:beta-galactosidase activity"/>
    <property type="evidence" value="ECO:0007669"/>
    <property type="project" value="UniProtKB-EC"/>
</dbReference>
<dbReference type="Gene3D" id="2.60.40.1180">
    <property type="entry name" value="Golgi alpha-mannosidase II"/>
    <property type="match status" value="1"/>
</dbReference>
<keyword evidence="4" id="KW-0479">Metal-binding</keyword>
<dbReference type="InterPro" id="IPR013738">
    <property type="entry name" value="Beta_galactosidase_Trimer"/>
</dbReference>
<dbReference type="Gene3D" id="3.40.50.880">
    <property type="match status" value="1"/>
</dbReference>
<dbReference type="PROSITE" id="PS00659">
    <property type="entry name" value="GLYCOSYL_HYDROL_F5"/>
    <property type="match status" value="1"/>
</dbReference>
<keyword evidence="7" id="KW-0326">Glycosidase</keyword>
<dbReference type="PANTHER" id="PTHR36447:SF2">
    <property type="entry name" value="BETA-GALACTOSIDASE YESZ"/>
    <property type="match status" value="1"/>
</dbReference>
<evidence type="ECO:0000256" key="3">
    <source>
        <dbReference type="ARBA" id="ARBA00012756"/>
    </source>
</evidence>
<dbReference type="InterPro" id="IPR013529">
    <property type="entry name" value="Glyco_hydro_42_N"/>
</dbReference>